<gene>
    <name evidence="6" type="ORF">OIDMADRAFT_150163</name>
</gene>
<comment type="subcellular location">
    <subcellularLocation>
        <location evidence="1">Nucleus</location>
    </subcellularLocation>
</comment>
<dbReference type="EMBL" id="KN832870">
    <property type="protein sequence ID" value="KIN06912.1"/>
    <property type="molecule type" value="Genomic_DNA"/>
</dbReference>
<dbReference type="OrthoDB" id="1600564at2759"/>
<keyword evidence="7" id="KW-1185">Reference proteome</keyword>
<evidence type="ECO:0000256" key="2">
    <source>
        <dbReference type="ARBA" id="ARBA00023015"/>
    </source>
</evidence>
<keyword evidence="4" id="KW-0804">Transcription</keyword>
<proteinExistence type="predicted"/>
<evidence type="ECO:0000313" key="6">
    <source>
        <dbReference type="EMBL" id="KIN06912.1"/>
    </source>
</evidence>
<dbReference type="GO" id="GO:0000976">
    <property type="term" value="F:transcription cis-regulatory region binding"/>
    <property type="evidence" value="ECO:0007669"/>
    <property type="project" value="TreeGrafter"/>
</dbReference>
<dbReference type="InParanoid" id="A0A0C3HXG2"/>
<accession>A0A0C3HXG2</accession>
<evidence type="ECO:0000256" key="1">
    <source>
        <dbReference type="ARBA" id="ARBA00004123"/>
    </source>
</evidence>
<dbReference type="InterPro" id="IPR036864">
    <property type="entry name" value="Zn2-C6_fun-type_DNA-bd_sf"/>
</dbReference>
<keyword evidence="3" id="KW-0238">DNA-binding</keyword>
<dbReference type="InterPro" id="IPR051089">
    <property type="entry name" value="prtT"/>
</dbReference>
<organism evidence="6 7">
    <name type="scientific">Oidiodendron maius (strain Zn)</name>
    <dbReference type="NCBI Taxonomy" id="913774"/>
    <lineage>
        <taxon>Eukaryota</taxon>
        <taxon>Fungi</taxon>
        <taxon>Dikarya</taxon>
        <taxon>Ascomycota</taxon>
        <taxon>Pezizomycotina</taxon>
        <taxon>Leotiomycetes</taxon>
        <taxon>Leotiomycetes incertae sedis</taxon>
        <taxon>Myxotrichaceae</taxon>
        <taxon>Oidiodendron</taxon>
    </lineage>
</organism>
<keyword evidence="2" id="KW-0805">Transcription regulation</keyword>
<dbReference type="AlphaFoldDB" id="A0A0C3HXG2"/>
<reference evidence="7" key="2">
    <citation type="submission" date="2015-01" db="EMBL/GenBank/DDBJ databases">
        <title>Evolutionary Origins and Diversification of the Mycorrhizal Mutualists.</title>
        <authorList>
            <consortium name="DOE Joint Genome Institute"/>
            <consortium name="Mycorrhizal Genomics Consortium"/>
            <person name="Kohler A."/>
            <person name="Kuo A."/>
            <person name="Nagy L.G."/>
            <person name="Floudas D."/>
            <person name="Copeland A."/>
            <person name="Barry K.W."/>
            <person name="Cichocki N."/>
            <person name="Veneault-Fourrey C."/>
            <person name="LaButti K."/>
            <person name="Lindquist E.A."/>
            <person name="Lipzen A."/>
            <person name="Lundell T."/>
            <person name="Morin E."/>
            <person name="Murat C."/>
            <person name="Riley R."/>
            <person name="Ohm R."/>
            <person name="Sun H."/>
            <person name="Tunlid A."/>
            <person name="Henrissat B."/>
            <person name="Grigoriev I.V."/>
            <person name="Hibbett D.S."/>
            <person name="Martin F."/>
        </authorList>
    </citation>
    <scope>NUCLEOTIDE SEQUENCE [LARGE SCALE GENOMIC DNA]</scope>
    <source>
        <strain evidence="7">Zn</strain>
    </source>
</reference>
<dbReference type="Gene3D" id="4.10.240.10">
    <property type="entry name" value="Zn(2)-C6 fungal-type DNA-binding domain"/>
    <property type="match status" value="1"/>
</dbReference>
<evidence type="ECO:0000256" key="5">
    <source>
        <dbReference type="ARBA" id="ARBA00023242"/>
    </source>
</evidence>
<name>A0A0C3HXG2_OIDMZ</name>
<reference evidence="6 7" key="1">
    <citation type="submission" date="2014-04" db="EMBL/GenBank/DDBJ databases">
        <authorList>
            <consortium name="DOE Joint Genome Institute"/>
            <person name="Kuo A."/>
            <person name="Martino E."/>
            <person name="Perotto S."/>
            <person name="Kohler A."/>
            <person name="Nagy L.G."/>
            <person name="Floudas D."/>
            <person name="Copeland A."/>
            <person name="Barry K.W."/>
            <person name="Cichocki N."/>
            <person name="Veneault-Fourrey C."/>
            <person name="LaButti K."/>
            <person name="Lindquist E.A."/>
            <person name="Lipzen A."/>
            <person name="Lundell T."/>
            <person name="Morin E."/>
            <person name="Murat C."/>
            <person name="Sun H."/>
            <person name="Tunlid A."/>
            <person name="Henrissat B."/>
            <person name="Grigoriev I.V."/>
            <person name="Hibbett D.S."/>
            <person name="Martin F."/>
            <person name="Nordberg H.P."/>
            <person name="Cantor M.N."/>
            <person name="Hua S.X."/>
        </authorList>
    </citation>
    <scope>NUCLEOTIDE SEQUENCE [LARGE SCALE GENOMIC DNA]</scope>
    <source>
        <strain evidence="6 7">Zn</strain>
    </source>
</reference>
<evidence type="ECO:0000256" key="3">
    <source>
        <dbReference type="ARBA" id="ARBA00023125"/>
    </source>
</evidence>
<dbReference type="Proteomes" id="UP000054321">
    <property type="component" value="Unassembled WGS sequence"/>
</dbReference>
<sequence>MAQPRAGSVEVDQAQPYTPYGKACLNCVKSKTRCASSTIKEKCERCYRMKKDCQPARAVRQKRVSKGSTSTAIKTAVLEEKLEGIVQILQRSQVLTPGPRQQEGQIPNQGIDLRACNCRPSSSSGLRDANQISRGGENGTANIGSWNFLAADDPSLISGERLDENGLTNSSKLGWDGLIRGPVNQPSPPASLSAGYSTVPQRLGTSNDYPLESEAELEEYLETYRTKMVPYFPIVCISPNVMVGELKKERPFLFLVIRAICSKNLDRQAALVRDVKKVLGREMLLEGTKTLDLLLGILAFTAWCHLYICIKPVNSTIVQLGLSLAFELGLTRPPPAEPVRVLLNYTAQGCPKPTNDMNLERTMEERRASVGLYLISSVFANYFQRIEFMRWTRYLDECLRLLEEKKEYPTDEVLVYLVRVQLICNKGSALTWNHVLGDTELGAPTDLYVKTLKSQLDSLECSIPQTLKSNVTLQLHILNTALTIHEHSLSTASKSSFSDPTAQLQRIESLWICFTAVKSWFNIFFNREAIPLSCYGHFSMAILTQMAHCLAALFRLSTFEAPDIPWDRQRIRREMDLGDIVKLIVDSWEQVPQAAGIEIPHQPAGERGDNQMLEGSWLYGMKGLLVVRSFWEAKVAAMAAADAEREGGPGPEDNRAMNEFGIPGSQQMDALEFGAMNMDMLDDTWLRDGLGGYDFNL</sequence>
<evidence type="ECO:0008006" key="8">
    <source>
        <dbReference type="Google" id="ProtNLM"/>
    </source>
</evidence>
<dbReference type="GO" id="GO:0008270">
    <property type="term" value="F:zinc ion binding"/>
    <property type="evidence" value="ECO:0007669"/>
    <property type="project" value="InterPro"/>
</dbReference>
<dbReference type="GO" id="GO:0005634">
    <property type="term" value="C:nucleus"/>
    <property type="evidence" value="ECO:0007669"/>
    <property type="project" value="UniProtKB-SubCell"/>
</dbReference>
<evidence type="ECO:0000256" key="4">
    <source>
        <dbReference type="ARBA" id="ARBA00023163"/>
    </source>
</evidence>
<protein>
    <recommendedName>
        <fullName evidence="8">Zn(2)-C6 fungal-type domain-containing protein</fullName>
    </recommendedName>
</protein>
<dbReference type="PANTHER" id="PTHR31845:SF32">
    <property type="entry name" value="MISCELLANEOUS ZN(II)2CYS6 TRANSCRIPTION FACTOR (EUROFUNG)-RELATED"/>
    <property type="match status" value="1"/>
</dbReference>
<keyword evidence="5" id="KW-0539">Nucleus</keyword>
<dbReference type="PANTHER" id="PTHR31845">
    <property type="entry name" value="FINGER DOMAIN PROTEIN, PUTATIVE-RELATED"/>
    <property type="match status" value="1"/>
</dbReference>
<dbReference type="GO" id="GO:0000981">
    <property type="term" value="F:DNA-binding transcription factor activity, RNA polymerase II-specific"/>
    <property type="evidence" value="ECO:0007669"/>
    <property type="project" value="InterPro"/>
</dbReference>
<dbReference type="SUPFAM" id="SSF57701">
    <property type="entry name" value="Zn2/Cys6 DNA-binding domain"/>
    <property type="match status" value="1"/>
</dbReference>
<dbReference type="STRING" id="913774.A0A0C3HXG2"/>
<evidence type="ECO:0000313" key="7">
    <source>
        <dbReference type="Proteomes" id="UP000054321"/>
    </source>
</evidence>
<dbReference type="HOGENOM" id="CLU_006524_7_0_1"/>